<sequence>MSRNIITITKWVPLQTEESKNVFLKCNHLRTAAQDLLQSLGTFLSEFQQKNGWKSYQTLSNNELIIENLEAITDTAHELKKSFFNAFRELGQNRQMAIKKVKSKMWQTDLWKIKLKLSYFLQHLISEIAFLYVHYGERMLTISFKLSDSYNQYLGMDAKFALTSNFTICSNMCPYLMYPLRKISFTRLLQILAQNRAELCCHKLIDCLLDTYKLHESHEDDVGSDNSSIEIYRAITKHLSPPLNDVTNPETVKETQCTQMDNFANMEELIKYEEQNVLDLLDAAVRVVPSMLGDDTIRKSKSSGESKINTKAKEKVLDYYQQILWGEVGNFLDHIILWWSALPLATRPPHSTQHLRDWITQFLPTIEIPHCILSAIISLADSLGMHITSTSWDQHFRVALVASRKPFHHATGRTFNDLLQNLVLLCNQCETTSDWILGAPLEELPVVEQIPILHRLDHSIHTTRLWAINETKRLANHWEVDKFFTITHCDIVNYLAQLSILKLNDHTADIERGGFGAHVQVCINMRAKLASEVTTNHDTLKVTQKVCIDTLASVCRMISLANLQMIFPDNQFYRRSSFNGPEKPSSYVSTYLDAILSPVLATTEDHHISNMILKIMCECWLDHIYMNKMKFSQSGAYQLLTDFASVTTWLVNCPIITQHMRKVMLKNEVLRRCEGVGRLLLRSPGEQLKMNEIKANETESPKSDSSELMPPEMYVPNQEQWLELRANRRTIKLKTSLCCNTNVD</sequence>
<protein>
    <recommendedName>
        <fullName evidence="1">Coiled-coil protein 142 C-terminal domain-containing protein</fullName>
    </recommendedName>
</protein>
<proteinExistence type="predicted"/>
<dbReference type="InParanoid" id="A0A5N4ABF9"/>
<gene>
    <name evidence="2" type="ORF">PPYR_11458</name>
</gene>
<reference evidence="2 3" key="1">
    <citation type="journal article" date="2018" name="Elife">
        <title>Firefly genomes illuminate parallel origins of bioluminescence in beetles.</title>
        <authorList>
            <person name="Fallon T.R."/>
            <person name="Lower S.E."/>
            <person name="Chang C.H."/>
            <person name="Bessho-Uehara M."/>
            <person name="Martin G.J."/>
            <person name="Bewick A.J."/>
            <person name="Behringer M."/>
            <person name="Debat H.J."/>
            <person name="Wong I."/>
            <person name="Day J.C."/>
            <person name="Suvorov A."/>
            <person name="Silva C.J."/>
            <person name="Stanger-Hall K.F."/>
            <person name="Hall D.W."/>
            <person name="Schmitz R.J."/>
            <person name="Nelson D.R."/>
            <person name="Lewis S.M."/>
            <person name="Shigenobu S."/>
            <person name="Bybee S.M."/>
            <person name="Larracuente A.M."/>
            <person name="Oba Y."/>
            <person name="Weng J.K."/>
        </authorList>
    </citation>
    <scope>NUCLEOTIDE SEQUENCE [LARGE SCALE GENOMIC DNA]</scope>
    <source>
        <strain evidence="2">1611_PpyrPB1</strain>
        <tissue evidence="2">Whole body</tissue>
    </source>
</reference>
<accession>A0A5N4ABF9</accession>
<feature type="domain" description="Coiled-coil protein 142 C-terminal" evidence="1">
    <location>
        <begin position="324"/>
        <end position="686"/>
    </location>
</feature>
<dbReference type="Proteomes" id="UP000327044">
    <property type="component" value="Unassembled WGS sequence"/>
</dbReference>
<evidence type="ECO:0000259" key="1">
    <source>
        <dbReference type="Pfam" id="PF14923"/>
    </source>
</evidence>
<dbReference type="PANTHER" id="PTHR21436:SF2">
    <property type="entry name" value="COILED-COIL DOMAIN-CONTAINING PROTEIN 142"/>
    <property type="match status" value="1"/>
</dbReference>
<organism evidence="2 3">
    <name type="scientific">Photinus pyralis</name>
    <name type="common">Common eastern firefly</name>
    <name type="synonym">Lampyris pyralis</name>
    <dbReference type="NCBI Taxonomy" id="7054"/>
    <lineage>
        <taxon>Eukaryota</taxon>
        <taxon>Metazoa</taxon>
        <taxon>Ecdysozoa</taxon>
        <taxon>Arthropoda</taxon>
        <taxon>Hexapoda</taxon>
        <taxon>Insecta</taxon>
        <taxon>Pterygota</taxon>
        <taxon>Neoptera</taxon>
        <taxon>Endopterygota</taxon>
        <taxon>Coleoptera</taxon>
        <taxon>Polyphaga</taxon>
        <taxon>Elateriformia</taxon>
        <taxon>Elateroidea</taxon>
        <taxon>Lampyridae</taxon>
        <taxon>Lampyrinae</taxon>
        <taxon>Photinus</taxon>
    </lineage>
</organism>
<dbReference type="OrthoDB" id="6579237at2759"/>
<name>A0A5N4ABF9_PHOPY</name>
<comment type="caution">
    <text evidence="2">The sequence shown here is derived from an EMBL/GenBank/DDBJ whole genome shotgun (WGS) entry which is preliminary data.</text>
</comment>
<dbReference type="AlphaFoldDB" id="A0A5N4ABF9"/>
<dbReference type="Pfam" id="PF14923">
    <property type="entry name" value="CCDC142"/>
    <property type="match status" value="1"/>
</dbReference>
<dbReference type="EMBL" id="VVIM01000008">
    <property type="protein sequence ID" value="KAB0794619.1"/>
    <property type="molecule type" value="Genomic_DNA"/>
</dbReference>
<dbReference type="InterPro" id="IPR026700">
    <property type="entry name" value="CCDC142"/>
</dbReference>
<dbReference type="InterPro" id="IPR055350">
    <property type="entry name" value="CCDC142_C"/>
</dbReference>
<evidence type="ECO:0000313" key="3">
    <source>
        <dbReference type="Proteomes" id="UP000327044"/>
    </source>
</evidence>
<keyword evidence="3" id="KW-1185">Reference proteome</keyword>
<dbReference type="PANTHER" id="PTHR21436">
    <property type="entry name" value="COILED-COIL DOMAIN-CONTAINING PROTEIN 142"/>
    <property type="match status" value="1"/>
</dbReference>
<evidence type="ECO:0000313" key="2">
    <source>
        <dbReference type="EMBL" id="KAB0794619.1"/>
    </source>
</evidence>